<proteinExistence type="predicted"/>
<organism evidence="1 2">
    <name type="scientific">Priestia aryabhattai</name>
    <name type="common">Bacillus aryabhattai</name>
    <dbReference type="NCBI Taxonomy" id="412384"/>
    <lineage>
        <taxon>Bacteria</taxon>
        <taxon>Bacillati</taxon>
        <taxon>Bacillota</taxon>
        <taxon>Bacilli</taxon>
        <taxon>Bacillales</taxon>
        <taxon>Bacillaceae</taxon>
        <taxon>Priestia</taxon>
    </lineage>
</organism>
<name>A0AAX6NEH8_PRIAR</name>
<protein>
    <submittedName>
        <fullName evidence="1">Uncharacterized protein</fullName>
    </submittedName>
</protein>
<dbReference type="RefSeq" id="WP_316911359.1">
    <property type="nucleotide sequence ID" value="NZ_JAPTGD010000002.1"/>
</dbReference>
<dbReference type="Proteomes" id="UP001269400">
    <property type="component" value="Unassembled WGS sequence"/>
</dbReference>
<reference evidence="1" key="2">
    <citation type="submission" date="2022-12" db="EMBL/GenBank/DDBJ databases">
        <authorList>
            <person name="Dechsakulwatana C."/>
            <person name="Rungsihiranrut A."/>
            <person name="Muangchinda C."/>
            <person name="Ningthoujam R."/>
            <person name="Klankeo P."/>
            <person name="Pinyakong O."/>
        </authorList>
    </citation>
    <scope>NUCLEOTIDE SEQUENCE</scope>
    <source>
        <strain evidence="1">TL01-2</strain>
    </source>
</reference>
<dbReference type="EMBL" id="JAPTGD010000002">
    <property type="protein sequence ID" value="MDU9694146.1"/>
    <property type="molecule type" value="Genomic_DNA"/>
</dbReference>
<evidence type="ECO:0000313" key="2">
    <source>
        <dbReference type="Proteomes" id="UP001269400"/>
    </source>
</evidence>
<dbReference type="AlphaFoldDB" id="A0AAX6NEH8"/>
<evidence type="ECO:0000313" key="1">
    <source>
        <dbReference type="EMBL" id="MDU9694146.1"/>
    </source>
</evidence>
<sequence>MLLEKWKMKRHKGKIEKLIKKVLSNDIEVVESVANISPQQKVKYRTMEDNNQENYLIIRREDDDTKRILFGYRDMSRLNKSNAAIDIKRIFLYDWIYKDGTLKEGAKPNKYIKLEDILGVLNISL</sequence>
<gene>
    <name evidence="1" type="ORF">O0Q50_23460</name>
</gene>
<comment type="caution">
    <text evidence="1">The sequence shown here is derived from an EMBL/GenBank/DDBJ whole genome shotgun (WGS) entry which is preliminary data.</text>
</comment>
<reference evidence="1" key="1">
    <citation type="journal article" date="2022" name="J Environ Chem Eng">
        <title>Biodegradation of petroleum oil using a constructed nonpathogenic and heavy metal-tolerant bacterial consortium isolated from marine sponges.</title>
        <authorList>
            <person name="Dechsakulwatana C."/>
            <person name="Rungsihiranrut A."/>
            <person name="Muangchinda C."/>
            <person name="Ningthoujam R."/>
            <person name="Klankeo P."/>
            <person name="Pinyakong O."/>
        </authorList>
    </citation>
    <scope>NUCLEOTIDE SEQUENCE</scope>
    <source>
        <strain evidence="1">TL01-2</strain>
    </source>
</reference>
<accession>A0AAX6NEH8</accession>